<evidence type="ECO:0000313" key="4">
    <source>
        <dbReference type="Proteomes" id="UP000595757"/>
    </source>
</evidence>
<accession>A0ABC8CIJ5</accession>
<dbReference type="GeneID" id="72410467"/>
<evidence type="ECO:0000313" key="3">
    <source>
        <dbReference type="Proteomes" id="UP000231994"/>
    </source>
</evidence>
<proteinExistence type="predicted"/>
<sequence>MDMRAEVWSPLQNTAVWLGAWLWGYESTDDLLDVLQELGGMQTMENEEPFIELLSTLRAETSELIEAQQREPVFRLILSGPGESPALPAGSESWKAASESAEGAIVVRTNDTSRHLVLIPHYGNTSTSWKLYEETLPLPAPSWLSPGEADALLSQATNQAATLIEAGGYSTDALHNPRLAVGSLSDFYDTPGLPESVPPRAAKLFARADRVGAIIETVTERMADHSLDHHLLALWRHIRQARMAGVSYALTDFAR</sequence>
<organism evidence="1 3">
    <name type="scientific">Corynebacterium striatum</name>
    <dbReference type="NCBI Taxonomy" id="43770"/>
    <lineage>
        <taxon>Bacteria</taxon>
        <taxon>Bacillati</taxon>
        <taxon>Actinomycetota</taxon>
        <taxon>Actinomycetes</taxon>
        <taxon>Mycobacteriales</taxon>
        <taxon>Corynebacteriaceae</taxon>
        <taxon>Corynebacterium</taxon>
    </lineage>
</organism>
<dbReference type="Proteomes" id="UP000231994">
    <property type="component" value="Chromosome"/>
</dbReference>
<evidence type="ECO:0000313" key="1">
    <source>
        <dbReference type="EMBL" id="ATZ07831.1"/>
    </source>
</evidence>
<dbReference type="EMBL" id="CP024932">
    <property type="protein sequence ID" value="ATZ07831.1"/>
    <property type="molecule type" value="Genomic_DNA"/>
</dbReference>
<dbReference type="AlphaFoldDB" id="A0ABC8CIJ5"/>
<gene>
    <name evidence="1" type="ORF">A9D01_02645</name>
    <name evidence="2" type="ORF">I6I72_00550</name>
</gene>
<reference evidence="1 3" key="1">
    <citation type="submission" date="2017-11" db="EMBL/GenBank/DDBJ databases">
        <title>Whole genome sequencing of cultured pathogen.</title>
        <authorList>
            <person name="Hoffmann M."/>
            <person name="Sanchez M."/>
            <person name="Timme R."/>
            <person name="Nudel K."/>
            <person name="Bry L."/>
        </authorList>
    </citation>
    <scope>NUCLEOTIDE SEQUENCE [LARGE SCALE GENOMIC DNA]</scope>
    <source>
        <strain evidence="1 3">216</strain>
    </source>
</reference>
<dbReference type="EMBL" id="CP068158">
    <property type="protein sequence ID" value="QQU77123.1"/>
    <property type="molecule type" value="Genomic_DNA"/>
</dbReference>
<reference evidence="2 4" key="2">
    <citation type="submission" date="2021-01" db="EMBL/GenBank/DDBJ databases">
        <title>FDA dAtabase for Regulatory Grade micrObial Sequences (FDA-ARGOS): Supporting development and validation of Infectious Disease Dx tests.</title>
        <authorList>
            <person name="Sproer C."/>
            <person name="Gronow S."/>
            <person name="Severitt S."/>
            <person name="Schroder I."/>
            <person name="Tallon L."/>
            <person name="Sadzewicz L."/>
            <person name="Zhao X."/>
            <person name="Boylan J."/>
            <person name="Ott S."/>
            <person name="Bowen H."/>
            <person name="Vavikolanu K."/>
            <person name="Mehta A."/>
            <person name="Aluvathingal J."/>
            <person name="Nadendla S."/>
            <person name="Lowell S."/>
            <person name="Myers T."/>
            <person name="Yan Y."/>
            <person name="Sichtig H."/>
        </authorList>
    </citation>
    <scope>NUCLEOTIDE SEQUENCE [LARGE SCALE GENOMIC DNA]</scope>
    <source>
        <strain evidence="2 4">FDAARGOS_1115</strain>
    </source>
</reference>
<dbReference type="RefSeq" id="WP_049062397.1">
    <property type="nucleotide sequence ID" value="NZ_CAACYF010000005.1"/>
</dbReference>
<name>A0ABC8CIJ5_CORST</name>
<dbReference type="Proteomes" id="UP000595757">
    <property type="component" value="Chromosome"/>
</dbReference>
<keyword evidence="4" id="KW-1185">Reference proteome</keyword>
<evidence type="ECO:0000313" key="2">
    <source>
        <dbReference type="EMBL" id="QQU77123.1"/>
    </source>
</evidence>
<protein>
    <submittedName>
        <fullName evidence="1">Uncharacterized protein</fullName>
    </submittedName>
</protein>